<dbReference type="PROSITE" id="PS51273">
    <property type="entry name" value="GATASE_TYPE_1"/>
    <property type="match status" value="1"/>
</dbReference>
<comment type="catalytic activity">
    <reaction evidence="9">
        <text>UTP + L-glutamine + ATP + H2O = CTP + L-glutamate + ADP + phosphate + 2 H(+)</text>
        <dbReference type="Rhea" id="RHEA:26426"/>
        <dbReference type="ChEBI" id="CHEBI:15377"/>
        <dbReference type="ChEBI" id="CHEBI:15378"/>
        <dbReference type="ChEBI" id="CHEBI:29985"/>
        <dbReference type="ChEBI" id="CHEBI:30616"/>
        <dbReference type="ChEBI" id="CHEBI:37563"/>
        <dbReference type="ChEBI" id="CHEBI:43474"/>
        <dbReference type="ChEBI" id="CHEBI:46398"/>
        <dbReference type="ChEBI" id="CHEBI:58359"/>
        <dbReference type="ChEBI" id="CHEBI:456216"/>
        <dbReference type="EC" id="6.3.4.2"/>
    </reaction>
</comment>
<dbReference type="InterPro" id="IPR017926">
    <property type="entry name" value="GATASE"/>
</dbReference>
<feature type="chain" id="PRO_5014932178" description="CTP synthase (glutamine hydrolyzing)" evidence="11">
    <location>
        <begin position="22"/>
        <end position="259"/>
    </location>
</feature>
<dbReference type="PANTHER" id="PTHR11550">
    <property type="entry name" value="CTP SYNTHASE"/>
    <property type="match status" value="1"/>
</dbReference>
<proteinExistence type="inferred from homology"/>
<evidence type="ECO:0000256" key="5">
    <source>
        <dbReference type="ARBA" id="ARBA00022741"/>
    </source>
</evidence>
<dbReference type="InterPro" id="IPR004468">
    <property type="entry name" value="CTP_synthase"/>
</dbReference>
<keyword evidence="7" id="KW-0315">Glutamine amidotransferase</keyword>
<sequence>MIVQVIIFSFFCQALLHASVACQRKLIVDWVSAGDLEDITAQEAPDVYKAAWDLLKGADGVLVPGGTEFNSETTNPCVIFMPEGSKTHMGGTMRLGSRRTYFKVTDCKSAKLYGNVDFVDEQHRHRYEVNPNMISQLENAGLSFVGRDETGRRMKIVELPSHSYFVGVQFHPEFKSRPGKPSALFLGLIAAACGNLETALHDNGHVRKAVTSGKSNGHSMVKTHKNENGGPIKSSNGSVNGVYSNGNGNGNGVHLEGSW</sequence>
<feature type="region of interest" description="Disordered" evidence="10">
    <location>
        <begin position="211"/>
        <end position="236"/>
    </location>
</feature>
<dbReference type="GO" id="GO:0019856">
    <property type="term" value="P:pyrimidine nucleobase biosynthetic process"/>
    <property type="evidence" value="ECO:0007669"/>
    <property type="project" value="TreeGrafter"/>
</dbReference>
<dbReference type="EC" id="6.3.4.2" evidence="3"/>
<keyword evidence="11" id="KW-0732">Signal</keyword>
<evidence type="ECO:0000256" key="4">
    <source>
        <dbReference type="ARBA" id="ARBA00022598"/>
    </source>
</evidence>
<gene>
    <name evidence="13" type="ORF">FSB_LOCUS36748</name>
</gene>
<dbReference type="InterPro" id="IPR029062">
    <property type="entry name" value="Class_I_gatase-like"/>
</dbReference>
<evidence type="ECO:0000256" key="6">
    <source>
        <dbReference type="ARBA" id="ARBA00022840"/>
    </source>
</evidence>
<evidence type="ECO:0000256" key="9">
    <source>
        <dbReference type="ARBA" id="ARBA00047781"/>
    </source>
</evidence>
<feature type="domain" description="Glutamine amidotransferase" evidence="12">
    <location>
        <begin position="84"/>
        <end position="189"/>
    </location>
</feature>
<organism evidence="13">
    <name type="scientific">Fagus sylvatica</name>
    <name type="common">Beechnut</name>
    <dbReference type="NCBI Taxonomy" id="28930"/>
    <lineage>
        <taxon>Eukaryota</taxon>
        <taxon>Viridiplantae</taxon>
        <taxon>Streptophyta</taxon>
        <taxon>Embryophyta</taxon>
        <taxon>Tracheophyta</taxon>
        <taxon>Spermatophyta</taxon>
        <taxon>Magnoliopsida</taxon>
        <taxon>eudicotyledons</taxon>
        <taxon>Gunneridae</taxon>
        <taxon>Pentapetalae</taxon>
        <taxon>rosids</taxon>
        <taxon>fabids</taxon>
        <taxon>Fagales</taxon>
        <taxon>Fagaceae</taxon>
        <taxon>Fagus</taxon>
    </lineage>
</organism>
<evidence type="ECO:0000256" key="7">
    <source>
        <dbReference type="ARBA" id="ARBA00022962"/>
    </source>
</evidence>
<dbReference type="GO" id="GO:0044210">
    <property type="term" value="P:'de novo' CTP biosynthetic process"/>
    <property type="evidence" value="ECO:0007669"/>
    <property type="project" value="UniProtKB-UniPathway"/>
</dbReference>
<dbReference type="EMBL" id="OIVN01003112">
    <property type="protein sequence ID" value="SPD08866.1"/>
    <property type="molecule type" value="Genomic_DNA"/>
</dbReference>
<comment type="pathway">
    <text evidence="1">Pyrimidine metabolism; CTP biosynthesis via de novo pathway; CTP from UDP: step 2/2.</text>
</comment>
<dbReference type="SUPFAM" id="SSF52317">
    <property type="entry name" value="Class I glutamine amidotransferase-like"/>
    <property type="match status" value="1"/>
</dbReference>
<dbReference type="AlphaFoldDB" id="A0A2N9H2X0"/>
<evidence type="ECO:0000256" key="2">
    <source>
        <dbReference type="ARBA" id="ARBA00007533"/>
    </source>
</evidence>
<dbReference type="Gene3D" id="3.40.50.880">
    <property type="match status" value="2"/>
</dbReference>
<reference evidence="13" key="1">
    <citation type="submission" date="2018-02" db="EMBL/GenBank/DDBJ databases">
        <authorList>
            <person name="Cohen D.B."/>
            <person name="Kent A.D."/>
        </authorList>
    </citation>
    <scope>NUCLEOTIDE SEQUENCE</scope>
</reference>
<protein>
    <recommendedName>
        <fullName evidence="3">CTP synthase (glutamine hydrolyzing)</fullName>
        <ecNumber evidence="3">6.3.4.2</ecNumber>
    </recommendedName>
</protein>
<dbReference type="UniPathway" id="UPA00159">
    <property type="reaction ID" value="UER00277"/>
</dbReference>
<evidence type="ECO:0000313" key="13">
    <source>
        <dbReference type="EMBL" id="SPD08866.1"/>
    </source>
</evidence>
<feature type="signal peptide" evidence="11">
    <location>
        <begin position="1"/>
        <end position="21"/>
    </location>
</feature>
<keyword evidence="8" id="KW-0665">Pyrimidine biosynthesis</keyword>
<dbReference type="Pfam" id="PF00117">
    <property type="entry name" value="GATase"/>
    <property type="match status" value="1"/>
</dbReference>
<evidence type="ECO:0000256" key="1">
    <source>
        <dbReference type="ARBA" id="ARBA00005171"/>
    </source>
</evidence>
<dbReference type="GO" id="GO:0003883">
    <property type="term" value="F:CTP synthase activity"/>
    <property type="evidence" value="ECO:0007669"/>
    <property type="project" value="UniProtKB-EC"/>
</dbReference>
<comment type="similarity">
    <text evidence="2">Belongs to the CTP synthase family.</text>
</comment>
<name>A0A2N9H2X0_FAGSY</name>
<keyword evidence="6" id="KW-0067">ATP-binding</keyword>
<evidence type="ECO:0000259" key="12">
    <source>
        <dbReference type="Pfam" id="PF00117"/>
    </source>
</evidence>
<evidence type="ECO:0000256" key="11">
    <source>
        <dbReference type="SAM" id="SignalP"/>
    </source>
</evidence>
<evidence type="ECO:0000256" key="8">
    <source>
        <dbReference type="ARBA" id="ARBA00022975"/>
    </source>
</evidence>
<dbReference type="GO" id="GO:0042802">
    <property type="term" value="F:identical protein binding"/>
    <property type="evidence" value="ECO:0007669"/>
    <property type="project" value="TreeGrafter"/>
</dbReference>
<keyword evidence="4" id="KW-0436">Ligase</keyword>
<accession>A0A2N9H2X0</accession>
<dbReference type="GO" id="GO:0005524">
    <property type="term" value="F:ATP binding"/>
    <property type="evidence" value="ECO:0007669"/>
    <property type="project" value="UniProtKB-KW"/>
</dbReference>
<dbReference type="PANTHER" id="PTHR11550:SF0">
    <property type="entry name" value="CTP SYNTHASE-RELATED"/>
    <property type="match status" value="1"/>
</dbReference>
<evidence type="ECO:0000256" key="3">
    <source>
        <dbReference type="ARBA" id="ARBA00012291"/>
    </source>
</evidence>
<evidence type="ECO:0000256" key="10">
    <source>
        <dbReference type="SAM" id="MobiDB-lite"/>
    </source>
</evidence>
<keyword evidence="5" id="KW-0547">Nucleotide-binding</keyword>